<organism evidence="5 6">
    <name type="scientific">Sphagnum troendelagicum</name>
    <dbReference type="NCBI Taxonomy" id="128251"/>
    <lineage>
        <taxon>Eukaryota</taxon>
        <taxon>Viridiplantae</taxon>
        <taxon>Streptophyta</taxon>
        <taxon>Embryophyta</taxon>
        <taxon>Bryophyta</taxon>
        <taxon>Sphagnophytina</taxon>
        <taxon>Sphagnopsida</taxon>
        <taxon>Sphagnales</taxon>
        <taxon>Sphagnaceae</taxon>
        <taxon>Sphagnum</taxon>
    </lineage>
</organism>
<dbReference type="Proteomes" id="UP001497512">
    <property type="component" value="Chromosome 5"/>
</dbReference>
<dbReference type="PANTHER" id="PTHR47449">
    <property type="entry name" value="GLYCEROPHOSPHODIESTER PHOSPHODIESTERASE GDPD4"/>
    <property type="match status" value="1"/>
</dbReference>
<feature type="domain" description="GP-PDE" evidence="4">
    <location>
        <begin position="72"/>
        <end position="312"/>
    </location>
</feature>
<evidence type="ECO:0000313" key="5">
    <source>
        <dbReference type="EMBL" id="CAK9226950.1"/>
    </source>
</evidence>
<reference evidence="5" key="1">
    <citation type="submission" date="2024-02" db="EMBL/GenBank/DDBJ databases">
        <authorList>
            <consortium name="ELIXIR-Norway"/>
            <consortium name="Elixir Norway"/>
        </authorList>
    </citation>
    <scope>NUCLEOTIDE SEQUENCE</scope>
</reference>
<dbReference type="PROSITE" id="PS51704">
    <property type="entry name" value="GP_PDE"/>
    <property type="match status" value="1"/>
</dbReference>
<dbReference type="PANTHER" id="PTHR47449:SF2">
    <property type="entry name" value="GLYCEROPHOSPHODIESTER PHOSPHODIESTERASE GDPD4"/>
    <property type="match status" value="1"/>
</dbReference>
<protein>
    <recommendedName>
        <fullName evidence="1">glycerophosphodiester phosphodiesterase</fullName>
        <ecNumber evidence="1">3.1.4.46</ecNumber>
    </recommendedName>
</protein>
<evidence type="ECO:0000259" key="4">
    <source>
        <dbReference type="PROSITE" id="PS51704"/>
    </source>
</evidence>
<evidence type="ECO:0000256" key="2">
    <source>
        <dbReference type="ARBA" id="ARBA00022798"/>
    </source>
</evidence>
<sequence length="325" mass="36088">MQSRRSSSSSSTLRRPRLPRRSPTRLLSFRTFVWLVLLLLVLLVISPQLYFYTKLLLSQGKKQECEWLNHPPLVCAHAGDTSQAPPNTMAAFRLALDMHVDCIEVDASRTRDGVLVALHDRDLQKMSGITSVHVGDLNASQIYELDAGTGFPEQFHQQQVLTIKSVLRLVAKHVNQVIIDAKVGPPHFEEGMAAAIFSLIRETGCNNCIMWAKADKIVQEFMYLSQDPGSVGYIVMNDTVSGKVAELLRMEGAHVVGAYHGLVTKKLVTTAHRAGKRVHAWTVDDESVMQRTLKAGVDVIITSLPGVLQRVMSSERQQCMVNGFS</sequence>
<dbReference type="InterPro" id="IPR044236">
    <property type="entry name" value="GDPD4"/>
</dbReference>
<comment type="catalytic activity">
    <reaction evidence="3">
        <text>a sn-glycero-3-phosphodiester + H2O = an alcohol + sn-glycerol 3-phosphate + H(+)</text>
        <dbReference type="Rhea" id="RHEA:12969"/>
        <dbReference type="ChEBI" id="CHEBI:15377"/>
        <dbReference type="ChEBI" id="CHEBI:15378"/>
        <dbReference type="ChEBI" id="CHEBI:30879"/>
        <dbReference type="ChEBI" id="CHEBI:57597"/>
        <dbReference type="ChEBI" id="CHEBI:83408"/>
        <dbReference type="EC" id="3.1.4.46"/>
    </reaction>
</comment>
<dbReference type="Gene3D" id="3.20.20.190">
    <property type="entry name" value="Phosphatidylinositol (PI) phosphodiesterase"/>
    <property type="match status" value="1"/>
</dbReference>
<dbReference type="InterPro" id="IPR030395">
    <property type="entry name" value="GP_PDE_dom"/>
</dbReference>
<dbReference type="InterPro" id="IPR017946">
    <property type="entry name" value="PLC-like_Pdiesterase_TIM-brl"/>
</dbReference>
<dbReference type="CDD" id="cd08556">
    <property type="entry name" value="GDPD"/>
    <property type="match status" value="1"/>
</dbReference>
<evidence type="ECO:0000256" key="1">
    <source>
        <dbReference type="ARBA" id="ARBA00012247"/>
    </source>
</evidence>
<dbReference type="EC" id="3.1.4.46" evidence="1"/>
<gene>
    <name evidence="5" type="ORF">CSSPTR1EN2_LOCUS18495</name>
</gene>
<dbReference type="EMBL" id="OZ019897">
    <property type="protein sequence ID" value="CAK9226950.1"/>
    <property type="molecule type" value="Genomic_DNA"/>
</dbReference>
<dbReference type="SUPFAM" id="SSF51695">
    <property type="entry name" value="PLC-like phosphodiesterases"/>
    <property type="match status" value="1"/>
</dbReference>
<keyword evidence="2" id="KW-0319">Glycerol metabolism</keyword>
<accession>A0ABP0UQP3</accession>
<evidence type="ECO:0000256" key="3">
    <source>
        <dbReference type="ARBA" id="ARBA00047512"/>
    </source>
</evidence>
<evidence type="ECO:0000313" key="6">
    <source>
        <dbReference type="Proteomes" id="UP001497512"/>
    </source>
</evidence>
<proteinExistence type="predicted"/>
<dbReference type="Pfam" id="PF03009">
    <property type="entry name" value="GDPD"/>
    <property type="match status" value="1"/>
</dbReference>
<keyword evidence="6" id="KW-1185">Reference proteome</keyword>
<name>A0ABP0UQP3_9BRYO</name>